<keyword evidence="3" id="KW-1185">Reference proteome</keyword>
<protein>
    <submittedName>
        <fullName evidence="2">Uncharacterized protein</fullName>
    </submittedName>
</protein>
<dbReference type="AlphaFoldDB" id="A0AAD5MGC9"/>
<evidence type="ECO:0000313" key="3">
    <source>
        <dbReference type="Proteomes" id="UP001196413"/>
    </source>
</evidence>
<gene>
    <name evidence="2" type="ORF">KIN20_016372</name>
</gene>
<evidence type="ECO:0000313" key="2">
    <source>
        <dbReference type="EMBL" id="KAJ1358065.1"/>
    </source>
</evidence>
<proteinExistence type="predicted"/>
<name>A0AAD5MGC9_PARTN</name>
<comment type="caution">
    <text evidence="2">The sequence shown here is derived from an EMBL/GenBank/DDBJ whole genome shotgun (WGS) entry which is preliminary data.</text>
</comment>
<reference evidence="2" key="1">
    <citation type="submission" date="2021-06" db="EMBL/GenBank/DDBJ databases">
        <title>Parelaphostrongylus tenuis whole genome reference sequence.</title>
        <authorList>
            <person name="Garwood T.J."/>
            <person name="Larsen P.A."/>
            <person name="Fountain-Jones N.M."/>
            <person name="Garbe J.R."/>
            <person name="Macchietto M.G."/>
            <person name="Kania S.A."/>
            <person name="Gerhold R.W."/>
            <person name="Richards J.E."/>
            <person name="Wolf T.M."/>
        </authorList>
    </citation>
    <scope>NUCLEOTIDE SEQUENCE</scope>
    <source>
        <strain evidence="2">MNPRO001-30</strain>
        <tissue evidence="2">Meninges</tissue>
    </source>
</reference>
<sequence length="264" mass="29895">MSLSAWLELRSLHLHGSSHELHYDAPLAWNQIWCNTTTPVPTELTTTVSTTSMTPLMKSTSTSVTATTHRQIQVIANYSMLYFGVFDNNCLFTEITVNVITLLTPDDVMQVMFEIPRDTTSCASFMVNNKKCEDKCVHSLIDYGDHITLCFAEDVDNQVRMVRDFDSTVQIRYNYCQQPMRSKGVSSDNVSLVLNETLRYAGARNNLSSIEIQEITVILNKSVNLKGLQAKQEKLQSHRIMDSDNSTAFENTDPPHLRKTTPNF</sequence>
<dbReference type="Proteomes" id="UP001196413">
    <property type="component" value="Unassembled WGS sequence"/>
</dbReference>
<organism evidence="2 3">
    <name type="scientific">Parelaphostrongylus tenuis</name>
    <name type="common">Meningeal worm</name>
    <dbReference type="NCBI Taxonomy" id="148309"/>
    <lineage>
        <taxon>Eukaryota</taxon>
        <taxon>Metazoa</taxon>
        <taxon>Ecdysozoa</taxon>
        <taxon>Nematoda</taxon>
        <taxon>Chromadorea</taxon>
        <taxon>Rhabditida</taxon>
        <taxon>Rhabditina</taxon>
        <taxon>Rhabditomorpha</taxon>
        <taxon>Strongyloidea</taxon>
        <taxon>Metastrongylidae</taxon>
        <taxon>Parelaphostrongylus</taxon>
    </lineage>
</organism>
<dbReference type="EMBL" id="JAHQIW010003291">
    <property type="protein sequence ID" value="KAJ1358065.1"/>
    <property type="molecule type" value="Genomic_DNA"/>
</dbReference>
<feature type="region of interest" description="Disordered" evidence="1">
    <location>
        <begin position="241"/>
        <end position="264"/>
    </location>
</feature>
<accession>A0AAD5MGC9</accession>
<evidence type="ECO:0000256" key="1">
    <source>
        <dbReference type="SAM" id="MobiDB-lite"/>
    </source>
</evidence>